<evidence type="ECO:0000256" key="1">
    <source>
        <dbReference type="SAM" id="MobiDB-lite"/>
    </source>
</evidence>
<sequence length="172" mass="19482">MKVQGSDREFTPPCLADSDWRSVLKKQLCRSQRLGLQTHRSRGSAPRPAHSLRDTRPELVHVWRVDSARIWRVDSAKPKDSLEEAKEQPTLHRDAERVNFEWACDMGLQTRDQRDCTRRDGRSSHGGGVTAERRESLGSGTITRHSSREGAVTDSRGCSVETVKHRSFCCLS</sequence>
<gene>
    <name evidence="2" type="ORF">PLEPLA_LOCUS47787</name>
</gene>
<dbReference type="Proteomes" id="UP001153269">
    <property type="component" value="Unassembled WGS sequence"/>
</dbReference>
<evidence type="ECO:0000313" key="3">
    <source>
        <dbReference type="Proteomes" id="UP001153269"/>
    </source>
</evidence>
<feature type="compositionally biased region" description="Basic and acidic residues" evidence="1">
    <location>
        <begin position="114"/>
        <end position="123"/>
    </location>
</feature>
<protein>
    <submittedName>
        <fullName evidence="2">Uncharacterized protein</fullName>
    </submittedName>
</protein>
<dbReference type="EMBL" id="CADEAL010004454">
    <property type="protein sequence ID" value="CAB1459950.1"/>
    <property type="molecule type" value="Genomic_DNA"/>
</dbReference>
<evidence type="ECO:0000313" key="2">
    <source>
        <dbReference type="EMBL" id="CAB1459950.1"/>
    </source>
</evidence>
<dbReference type="AlphaFoldDB" id="A0A9N7W298"/>
<keyword evidence="3" id="KW-1185">Reference proteome</keyword>
<comment type="caution">
    <text evidence="2">The sequence shown here is derived from an EMBL/GenBank/DDBJ whole genome shotgun (WGS) entry which is preliminary data.</text>
</comment>
<feature type="region of interest" description="Disordered" evidence="1">
    <location>
        <begin position="114"/>
        <end position="156"/>
    </location>
</feature>
<name>A0A9N7W298_PLEPL</name>
<reference evidence="2" key="1">
    <citation type="submission" date="2020-03" db="EMBL/GenBank/DDBJ databases">
        <authorList>
            <person name="Weist P."/>
        </authorList>
    </citation>
    <scope>NUCLEOTIDE SEQUENCE</scope>
</reference>
<organism evidence="2 3">
    <name type="scientific">Pleuronectes platessa</name>
    <name type="common">European plaice</name>
    <dbReference type="NCBI Taxonomy" id="8262"/>
    <lineage>
        <taxon>Eukaryota</taxon>
        <taxon>Metazoa</taxon>
        <taxon>Chordata</taxon>
        <taxon>Craniata</taxon>
        <taxon>Vertebrata</taxon>
        <taxon>Euteleostomi</taxon>
        <taxon>Actinopterygii</taxon>
        <taxon>Neopterygii</taxon>
        <taxon>Teleostei</taxon>
        <taxon>Neoteleostei</taxon>
        <taxon>Acanthomorphata</taxon>
        <taxon>Carangaria</taxon>
        <taxon>Pleuronectiformes</taxon>
        <taxon>Pleuronectoidei</taxon>
        <taxon>Pleuronectidae</taxon>
        <taxon>Pleuronectes</taxon>
    </lineage>
</organism>
<accession>A0A9N7W298</accession>
<proteinExistence type="predicted"/>